<evidence type="ECO:0000313" key="4">
    <source>
        <dbReference type="Proteomes" id="UP000676967"/>
    </source>
</evidence>
<dbReference type="InterPro" id="IPR040559">
    <property type="entry name" value="CdiA_C"/>
</dbReference>
<dbReference type="InterPro" id="IPR033806">
    <property type="entry name" value="CDI_toxin_Bp1026b-like"/>
</dbReference>
<evidence type="ECO:0000313" key="3">
    <source>
        <dbReference type="EMBL" id="BCJ41079.1"/>
    </source>
</evidence>
<sequence>MSRSKRPEGENNSPRGGRHHQSGGPEARNVSAGHSNAQQISRGGRSGGKQPITDPHQAANPLITQPTGTKGGTPTGPRTEIDRDQNEEGRRSIGRENEAASLLAANGYRIQQNPSKAEIAQARQAHGDLGSPMKDPDYILEGRVFDCYSPNPATNARNAWSEVRDKGEDGQTQRVVMDLKYWKGDMSMIWRQFRDWPLPKIKEVKMITPDDQIIQIIPHPDET</sequence>
<organism evidence="3 4">
    <name type="scientific">Actinoplanes ianthinogenes</name>
    <dbReference type="NCBI Taxonomy" id="122358"/>
    <lineage>
        <taxon>Bacteria</taxon>
        <taxon>Bacillati</taxon>
        <taxon>Actinomycetota</taxon>
        <taxon>Actinomycetes</taxon>
        <taxon>Micromonosporales</taxon>
        <taxon>Micromonosporaceae</taxon>
        <taxon>Actinoplanes</taxon>
    </lineage>
</organism>
<keyword evidence="4" id="KW-1185">Reference proteome</keyword>
<dbReference type="Gene3D" id="3.40.1350.120">
    <property type="match status" value="1"/>
</dbReference>
<dbReference type="CDD" id="cd13442">
    <property type="entry name" value="CDI_toxin_Bp1026b-like"/>
    <property type="match status" value="1"/>
</dbReference>
<reference evidence="3 4" key="1">
    <citation type="submission" date="2020-08" db="EMBL/GenBank/DDBJ databases">
        <title>Whole genome shotgun sequence of Actinoplanes ianthinogenes NBRC 13996.</title>
        <authorList>
            <person name="Komaki H."/>
            <person name="Tamura T."/>
        </authorList>
    </citation>
    <scope>NUCLEOTIDE SEQUENCE [LARGE SCALE GENOMIC DNA]</scope>
    <source>
        <strain evidence="3 4">NBRC 13996</strain>
    </source>
</reference>
<protein>
    <recommendedName>
        <fullName evidence="2">tRNA nuclease CdiA C-terminal domain-containing protein</fullName>
    </recommendedName>
</protein>
<feature type="compositionally biased region" description="Basic and acidic residues" evidence="1">
    <location>
        <begin position="79"/>
        <end position="94"/>
    </location>
</feature>
<feature type="domain" description="tRNA nuclease CdiA C-terminal" evidence="2">
    <location>
        <begin position="134"/>
        <end position="213"/>
    </location>
</feature>
<gene>
    <name evidence="3" type="ORF">Aiant_17360</name>
</gene>
<dbReference type="Proteomes" id="UP000676967">
    <property type="component" value="Chromosome"/>
</dbReference>
<evidence type="ECO:0000259" key="2">
    <source>
        <dbReference type="Pfam" id="PF18451"/>
    </source>
</evidence>
<dbReference type="EMBL" id="AP023356">
    <property type="protein sequence ID" value="BCJ41079.1"/>
    <property type="molecule type" value="Genomic_DNA"/>
</dbReference>
<proteinExistence type="predicted"/>
<feature type="compositionally biased region" description="Polar residues" evidence="1">
    <location>
        <begin position="32"/>
        <end position="41"/>
    </location>
</feature>
<dbReference type="RefSeq" id="WP_189332545.1">
    <property type="nucleotide sequence ID" value="NZ_AP023356.1"/>
</dbReference>
<feature type="region of interest" description="Disordered" evidence="1">
    <location>
        <begin position="1"/>
        <end position="94"/>
    </location>
</feature>
<accession>A0ABM7LP71</accession>
<dbReference type="Pfam" id="PF18451">
    <property type="entry name" value="CdiA_C"/>
    <property type="match status" value="1"/>
</dbReference>
<name>A0ABM7LP71_9ACTN</name>
<evidence type="ECO:0000256" key="1">
    <source>
        <dbReference type="SAM" id="MobiDB-lite"/>
    </source>
</evidence>